<dbReference type="EMBL" id="CAUYUJ010003342">
    <property type="protein sequence ID" value="CAK0804936.1"/>
    <property type="molecule type" value="Genomic_DNA"/>
</dbReference>
<organism evidence="1 2">
    <name type="scientific">Prorocentrum cordatum</name>
    <dbReference type="NCBI Taxonomy" id="2364126"/>
    <lineage>
        <taxon>Eukaryota</taxon>
        <taxon>Sar</taxon>
        <taxon>Alveolata</taxon>
        <taxon>Dinophyceae</taxon>
        <taxon>Prorocentrales</taxon>
        <taxon>Prorocentraceae</taxon>
        <taxon>Prorocentrum</taxon>
    </lineage>
</organism>
<dbReference type="Proteomes" id="UP001189429">
    <property type="component" value="Unassembled WGS sequence"/>
</dbReference>
<name>A0ABN9QIC7_9DINO</name>
<keyword evidence="2" id="KW-1185">Reference proteome</keyword>
<sequence>TSPATLQKASKGISKSIVTKIGCALDKSDHWHELMDNAMLMGQFIRDHGGKISQMEKDLSQVQRGHDGATDALACMMAQLGKWSQIAPFPTCLDVVSGELGVAARGRVKVAEVTASTDAIDNVPFAKDLSVEDAVKGATAEGGISVLKLLIVKLTASVEGVGAVSEVPDELKQKMSGFKPFLLALLEAKIGGDGFNEVQVCVDEVFTSRALEQVVNWTKVNQLYQALHSVILKHGAFVQTGVDGNVAHAYVTDVQILVQKGHEYRTQSFTDKINERLRIFGPTSKGGDGDLPRCDGHGKPPLEELMEKAAELPPLKKMSAHVVTYKQLEK</sequence>
<evidence type="ECO:0000313" key="1">
    <source>
        <dbReference type="EMBL" id="CAK0804936.1"/>
    </source>
</evidence>
<reference evidence="1" key="1">
    <citation type="submission" date="2023-10" db="EMBL/GenBank/DDBJ databases">
        <authorList>
            <person name="Chen Y."/>
            <person name="Shah S."/>
            <person name="Dougan E. K."/>
            <person name="Thang M."/>
            <person name="Chan C."/>
        </authorList>
    </citation>
    <scope>NUCLEOTIDE SEQUENCE [LARGE SCALE GENOMIC DNA]</scope>
</reference>
<proteinExistence type="predicted"/>
<comment type="caution">
    <text evidence="1">The sequence shown here is derived from an EMBL/GenBank/DDBJ whole genome shotgun (WGS) entry which is preliminary data.</text>
</comment>
<gene>
    <name evidence="1" type="ORF">PCOR1329_LOCUS11606</name>
</gene>
<protein>
    <submittedName>
        <fullName evidence="1">Uncharacterized protein</fullName>
    </submittedName>
</protein>
<feature type="non-terminal residue" evidence="1">
    <location>
        <position position="1"/>
    </location>
</feature>
<accession>A0ABN9QIC7</accession>
<evidence type="ECO:0000313" key="2">
    <source>
        <dbReference type="Proteomes" id="UP001189429"/>
    </source>
</evidence>
<feature type="non-terminal residue" evidence="1">
    <location>
        <position position="330"/>
    </location>
</feature>